<evidence type="ECO:0000313" key="3">
    <source>
        <dbReference type="Proteomes" id="UP000008281"/>
    </source>
</evidence>
<protein>
    <recommendedName>
        <fullName evidence="1">F-box domain-containing protein</fullName>
    </recommendedName>
</protein>
<sequence length="346" mass="40678">MSSPTLLVDFPAVVKSKVLEKLDIHSILKLRKVCHNLRQFIDENPPKFDSFTVEVRTIEESISIIMDSSKYVMNIWNKQTESIDFRSDRNGCIIQWMDSNKVRKEMVEKGNFIDVFLREFGIIMKNHSTRVLNSFSINLCQGEHGEQVLEELTKIRCVSTDEVVFDGCTVDQIAKFLPFFNSNDLNKIRIKEHFEPKVEDQENPIRMLNLQEIRQLEQWKNSKHVNVEAVDFYIRIQDFLHFEQVRVNCKMISIQDIVLLKESFLTSPALTSFYIQVYDYFNEIEELHASLGFPSLPVDQGNPEEIWLFRIPNNEDVLRVICNMEDLFYFRRIKIQNVPEGAVIRD</sequence>
<gene>
    <name evidence="2" type="ORF">CRE_23476</name>
</gene>
<dbReference type="HOGENOM" id="CLU_030831_0_3_1"/>
<dbReference type="OMA" id="NGNENCQ"/>
<dbReference type="PANTHER" id="PTHR23014:SF1">
    <property type="entry name" value="DUF38 DOMAIN-CONTAINING PROTEIN-RELATED"/>
    <property type="match status" value="1"/>
</dbReference>
<proteinExistence type="predicted"/>
<accession>E3MGX3</accession>
<dbReference type="Pfam" id="PF01827">
    <property type="entry name" value="FTH"/>
    <property type="match status" value="1"/>
</dbReference>
<dbReference type="PROSITE" id="PS50181">
    <property type="entry name" value="FBOX"/>
    <property type="match status" value="1"/>
</dbReference>
<dbReference type="InterPro" id="IPR001810">
    <property type="entry name" value="F-box_dom"/>
</dbReference>
<evidence type="ECO:0000259" key="1">
    <source>
        <dbReference type="PROSITE" id="PS50181"/>
    </source>
</evidence>
<reference evidence="2" key="1">
    <citation type="submission" date="2007-07" db="EMBL/GenBank/DDBJ databases">
        <title>PCAP assembly of the Caenorhabditis remanei genome.</title>
        <authorList>
            <consortium name="The Caenorhabditis remanei Sequencing Consortium"/>
            <person name="Wilson R.K."/>
        </authorList>
    </citation>
    <scope>NUCLEOTIDE SEQUENCE [LARGE SCALE GENOMIC DNA]</scope>
    <source>
        <strain evidence="2">PB4641</strain>
    </source>
</reference>
<dbReference type="FunCoup" id="E3MGX3">
    <property type="interactions" value="1561"/>
</dbReference>
<dbReference type="InterPro" id="IPR002900">
    <property type="entry name" value="DUF38/FTH_CAE_spp"/>
</dbReference>
<dbReference type="OrthoDB" id="5910808at2759"/>
<name>E3MGX3_CAERE</name>
<dbReference type="CDD" id="cd22150">
    <property type="entry name" value="F-box_CeFBXA-like"/>
    <property type="match status" value="1"/>
</dbReference>
<dbReference type="EMBL" id="DS268444">
    <property type="protein sequence ID" value="EFP01750.1"/>
    <property type="molecule type" value="Genomic_DNA"/>
</dbReference>
<dbReference type="Pfam" id="PF00646">
    <property type="entry name" value="F-box"/>
    <property type="match status" value="1"/>
</dbReference>
<organism evidence="3">
    <name type="scientific">Caenorhabditis remanei</name>
    <name type="common">Caenorhabditis vulgaris</name>
    <dbReference type="NCBI Taxonomy" id="31234"/>
    <lineage>
        <taxon>Eukaryota</taxon>
        <taxon>Metazoa</taxon>
        <taxon>Ecdysozoa</taxon>
        <taxon>Nematoda</taxon>
        <taxon>Chromadorea</taxon>
        <taxon>Rhabditida</taxon>
        <taxon>Rhabditina</taxon>
        <taxon>Rhabditomorpha</taxon>
        <taxon>Rhabditoidea</taxon>
        <taxon>Rhabditidae</taxon>
        <taxon>Peloderinae</taxon>
        <taxon>Caenorhabditis</taxon>
    </lineage>
</organism>
<dbReference type="PANTHER" id="PTHR23014">
    <property type="entry name" value="F-BOX A PROTEIN"/>
    <property type="match status" value="1"/>
</dbReference>
<dbReference type="SMART" id="SM00256">
    <property type="entry name" value="FBOX"/>
    <property type="match status" value="1"/>
</dbReference>
<evidence type="ECO:0000313" key="2">
    <source>
        <dbReference type="EMBL" id="EFP01750.1"/>
    </source>
</evidence>
<dbReference type="InParanoid" id="E3MGX3"/>
<dbReference type="AlphaFoldDB" id="E3MGX3"/>
<feature type="domain" description="F-box" evidence="1">
    <location>
        <begin position="4"/>
        <end position="51"/>
    </location>
</feature>
<dbReference type="Proteomes" id="UP000008281">
    <property type="component" value="Unassembled WGS sequence"/>
</dbReference>
<keyword evidence="3" id="KW-1185">Reference proteome</keyword>